<proteinExistence type="predicted"/>
<feature type="compositionally biased region" description="Basic and acidic residues" evidence="1">
    <location>
        <begin position="1"/>
        <end position="22"/>
    </location>
</feature>
<evidence type="ECO:0000256" key="1">
    <source>
        <dbReference type="SAM" id="MobiDB-lite"/>
    </source>
</evidence>
<dbReference type="RefSeq" id="XP_003174537.1">
    <property type="nucleotide sequence ID" value="XM_003174489.1"/>
</dbReference>
<organism evidence="3">
    <name type="scientific">Arthroderma gypseum (strain ATCC MYA-4604 / CBS 118893)</name>
    <name type="common">Microsporum gypseum</name>
    <dbReference type="NCBI Taxonomy" id="535722"/>
    <lineage>
        <taxon>Eukaryota</taxon>
        <taxon>Fungi</taxon>
        <taxon>Dikarya</taxon>
        <taxon>Ascomycota</taxon>
        <taxon>Pezizomycotina</taxon>
        <taxon>Eurotiomycetes</taxon>
        <taxon>Eurotiomycetidae</taxon>
        <taxon>Onygenales</taxon>
        <taxon>Arthrodermataceae</taxon>
        <taxon>Nannizzia</taxon>
    </lineage>
</organism>
<dbReference type="AlphaFoldDB" id="E4UPG5"/>
<dbReference type="Proteomes" id="UP000002669">
    <property type="component" value="Unassembled WGS sequence"/>
</dbReference>
<dbReference type="InParanoid" id="E4UPG5"/>
<evidence type="ECO:0000313" key="2">
    <source>
        <dbReference type="EMBL" id="EFQ99054.1"/>
    </source>
</evidence>
<feature type="compositionally biased region" description="Basic and acidic residues" evidence="1">
    <location>
        <begin position="31"/>
        <end position="55"/>
    </location>
</feature>
<protein>
    <submittedName>
        <fullName evidence="2">Uncharacterized protein</fullName>
    </submittedName>
</protein>
<accession>E4UPG5</accession>
<dbReference type="EMBL" id="DS989823">
    <property type="protein sequence ID" value="EFQ99054.1"/>
    <property type="molecule type" value="Genomic_DNA"/>
</dbReference>
<evidence type="ECO:0000313" key="3">
    <source>
        <dbReference type="Proteomes" id="UP000002669"/>
    </source>
</evidence>
<dbReference type="GeneID" id="10029833"/>
<feature type="region of interest" description="Disordered" evidence="1">
    <location>
        <begin position="1"/>
        <end position="55"/>
    </location>
</feature>
<dbReference type="VEuPathDB" id="FungiDB:MGYG_02066"/>
<name>E4UPG5_ARTGP</name>
<keyword evidence="3" id="KW-1185">Reference proteome</keyword>
<sequence length="77" mass="9098">MMSRQSGRERDGRIKAEEERSISSRRKRKRDGQFKDQNHSGKEDDKISNRKVKEIKKEIEIKLEKRGEREKGGNANN</sequence>
<reference evidence="3" key="1">
    <citation type="journal article" date="2012" name="MBio">
        <title>Comparative genome analysis of Trichophyton rubrum and related dermatophytes reveals candidate genes involved in infection.</title>
        <authorList>
            <person name="Martinez D.A."/>
            <person name="Oliver B.G."/>
            <person name="Graeser Y."/>
            <person name="Goldberg J.M."/>
            <person name="Li W."/>
            <person name="Martinez-Rossi N.M."/>
            <person name="Monod M."/>
            <person name="Shelest E."/>
            <person name="Barton R.C."/>
            <person name="Birch E."/>
            <person name="Brakhage A.A."/>
            <person name="Chen Z."/>
            <person name="Gurr S.J."/>
            <person name="Heiman D."/>
            <person name="Heitman J."/>
            <person name="Kosti I."/>
            <person name="Rossi A."/>
            <person name="Saif S."/>
            <person name="Samalova M."/>
            <person name="Saunders C.W."/>
            <person name="Shea T."/>
            <person name="Summerbell R.C."/>
            <person name="Xu J."/>
            <person name="Young S."/>
            <person name="Zeng Q."/>
            <person name="Birren B.W."/>
            <person name="Cuomo C.A."/>
            <person name="White T.C."/>
        </authorList>
    </citation>
    <scope>NUCLEOTIDE SEQUENCE [LARGE SCALE GENOMIC DNA]</scope>
    <source>
        <strain evidence="3">ATCC MYA-4604 / CBS 118893</strain>
    </source>
</reference>
<gene>
    <name evidence="2" type="ORF">MGYG_02066</name>
</gene>
<dbReference type="HOGENOM" id="CLU_2637607_0_0_1"/>